<dbReference type="Pfam" id="PF07715">
    <property type="entry name" value="Plug"/>
    <property type="match status" value="1"/>
</dbReference>
<sequence>MLGRKTFRRLTCIGAISPVAIAFVAGAAFADDETGVISKAEENPEFIQDVVVVRGARLQNQEIIEAKRNTDAVADFVTADDIAQLPDFNIAEALRRIPGVSLQLDFRFDREGYVSVRGLNSTYNYTQLDGGIIASTANNERTVLLDVIPSSVLKRAEVFKSFTPDLEGQAIGGYISLKTRSAFDSEDAFANVSADYGFSSNEG</sequence>
<proteinExistence type="inferred from homology"/>
<reference evidence="3 4" key="1">
    <citation type="submission" date="2013-04" db="EMBL/GenBank/DDBJ databases">
        <title>Hyphomonas sp. T24B3 Genome Sequencing.</title>
        <authorList>
            <person name="Lai Q."/>
            <person name="Shao Z."/>
        </authorList>
    </citation>
    <scope>NUCLEOTIDE SEQUENCE [LARGE SCALE GENOMIC DNA]</scope>
    <source>
        <strain evidence="3 4">T24B3</strain>
    </source>
</reference>
<dbReference type="AlphaFoldDB" id="A0A062U2W1"/>
<dbReference type="OrthoDB" id="5476657at2"/>
<dbReference type="STRING" id="1280941.HY2_09540"/>
<dbReference type="InterPro" id="IPR039426">
    <property type="entry name" value="TonB-dep_rcpt-like"/>
</dbReference>
<dbReference type="EMBL" id="AWFB01000034">
    <property type="protein sequence ID" value="RAN32318.1"/>
    <property type="molecule type" value="Genomic_DNA"/>
</dbReference>
<dbReference type="PROSITE" id="PS52016">
    <property type="entry name" value="TONB_DEPENDENT_REC_3"/>
    <property type="match status" value="1"/>
</dbReference>
<comment type="caution">
    <text evidence="3">The sequence shown here is derived from an EMBL/GenBank/DDBJ whole genome shotgun (WGS) entry which is preliminary data.</text>
</comment>
<name>A0A062U2W1_9PROT</name>
<keyword evidence="1" id="KW-0472">Membrane</keyword>
<organism evidence="3 4">
    <name type="scientific">Hyphomonas pacifica</name>
    <dbReference type="NCBI Taxonomy" id="1280941"/>
    <lineage>
        <taxon>Bacteria</taxon>
        <taxon>Pseudomonadati</taxon>
        <taxon>Pseudomonadota</taxon>
        <taxon>Alphaproteobacteria</taxon>
        <taxon>Hyphomonadales</taxon>
        <taxon>Hyphomonadaceae</taxon>
        <taxon>Hyphomonas</taxon>
    </lineage>
</organism>
<dbReference type="PANTHER" id="PTHR40980">
    <property type="entry name" value="PLUG DOMAIN-CONTAINING PROTEIN"/>
    <property type="match status" value="1"/>
</dbReference>
<comment type="similarity">
    <text evidence="1">Belongs to the TonB-dependent receptor family.</text>
</comment>
<dbReference type="InterPro" id="IPR037066">
    <property type="entry name" value="Plug_dom_sf"/>
</dbReference>
<evidence type="ECO:0000256" key="1">
    <source>
        <dbReference type="PROSITE-ProRule" id="PRU01360"/>
    </source>
</evidence>
<accession>A0A062U2W1</accession>
<dbReference type="Proteomes" id="UP000249123">
    <property type="component" value="Unassembled WGS sequence"/>
</dbReference>
<dbReference type="InterPro" id="IPR012910">
    <property type="entry name" value="Plug_dom"/>
</dbReference>
<keyword evidence="4" id="KW-1185">Reference proteome</keyword>
<keyword evidence="1" id="KW-0812">Transmembrane</keyword>
<evidence type="ECO:0000313" key="4">
    <source>
        <dbReference type="Proteomes" id="UP000249123"/>
    </source>
</evidence>
<evidence type="ECO:0000313" key="3">
    <source>
        <dbReference type="EMBL" id="RAN32318.1"/>
    </source>
</evidence>
<dbReference type="Gene3D" id="2.170.130.10">
    <property type="entry name" value="TonB-dependent receptor, plug domain"/>
    <property type="match status" value="1"/>
</dbReference>
<evidence type="ECO:0000259" key="2">
    <source>
        <dbReference type="Pfam" id="PF07715"/>
    </source>
</evidence>
<dbReference type="PANTHER" id="PTHR40980:SF4">
    <property type="entry name" value="TONB-DEPENDENT RECEPTOR-LIKE BETA-BARREL DOMAIN-CONTAINING PROTEIN"/>
    <property type="match status" value="1"/>
</dbReference>
<keyword evidence="1" id="KW-0813">Transport</keyword>
<keyword evidence="1" id="KW-0998">Cell outer membrane</keyword>
<gene>
    <name evidence="3" type="ORF">HY3_03055</name>
</gene>
<dbReference type="GO" id="GO:0009279">
    <property type="term" value="C:cell outer membrane"/>
    <property type="evidence" value="ECO:0007669"/>
    <property type="project" value="UniProtKB-SubCell"/>
</dbReference>
<comment type="subcellular location">
    <subcellularLocation>
        <location evidence="1">Cell outer membrane</location>
        <topology evidence="1">Multi-pass membrane protein</topology>
    </subcellularLocation>
</comment>
<dbReference type="eggNOG" id="COG1629">
    <property type="taxonomic scope" value="Bacteria"/>
</dbReference>
<keyword evidence="1" id="KW-1134">Transmembrane beta strand</keyword>
<feature type="domain" description="TonB-dependent receptor plug" evidence="2">
    <location>
        <begin position="67"/>
        <end position="173"/>
    </location>
</feature>
<dbReference type="SUPFAM" id="SSF56935">
    <property type="entry name" value="Porins"/>
    <property type="match status" value="1"/>
</dbReference>
<dbReference type="RefSeq" id="WP_034824849.1">
    <property type="nucleotide sequence ID" value="NZ_AWFA01000008.1"/>
</dbReference>
<protein>
    <recommendedName>
        <fullName evidence="2">TonB-dependent receptor plug domain-containing protein</fullName>
    </recommendedName>
</protein>